<keyword evidence="2" id="KW-1185">Reference proteome</keyword>
<comment type="caution">
    <text evidence="1">The sequence shown here is derived from an EMBL/GenBank/DDBJ whole genome shotgun (WGS) entry which is preliminary data.</text>
</comment>
<evidence type="ECO:0000313" key="2">
    <source>
        <dbReference type="Proteomes" id="UP001055072"/>
    </source>
</evidence>
<protein>
    <submittedName>
        <fullName evidence="1">Uncharacterized protein</fullName>
    </submittedName>
</protein>
<reference evidence="1" key="1">
    <citation type="journal article" date="2021" name="Environ. Microbiol.">
        <title>Gene family expansions and transcriptome signatures uncover fungal adaptations to wood decay.</title>
        <authorList>
            <person name="Hage H."/>
            <person name="Miyauchi S."/>
            <person name="Viragh M."/>
            <person name="Drula E."/>
            <person name="Min B."/>
            <person name="Chaduli D."/>
            <person name="Navarro D."/>
            <person name="Favel A."/>
            <person name="Norest M."/>
            <person name="Lesage-Meessen L."/>
            <person name="Balint B."/>
            <person name="Merenyi Z."/>
            <person name="de Eugenio L."/>
            <person name="Morin E."/>
            <person name="Martinez A.T."/>
            <person name="Baldrian P."/>
            <person name="Stursova M."/>
            <person name="Martinez M.J."/>
            <person name="Novotny C."/>
            <person name="Magnuson J.K."/>
            <person name="Spatafora J.W."/>
            <person name="Maurice S."/>
            <person name="Pangilinan J."/>
            <person name="Andreopoulos W."/>
            <person name="LaButti K."/>
            <person name="Hundley H."/>
            <person name="Na H."/>
            <person name="Kuo A."/>
            <person name="Barry K."/>
            <person name="Lipzen A."/>
            <person name="Henrissat B."/>
            <person name="Riley R."/>
            <person name="Ahrendt S."/>
            <person name="Nagy L.G."/>
            <person name="Grigoriev I.V."/>
            <person name="Martin F."/>
            <person name="Rosso M.N."/>
        </authorList>
    </citation>
    <scope>NUCLEOTIDE SEQUENCE</scope>
    <source>
        <strain evidence="1">CBS 384.51</strain>
    </source>
</reference>
<proteinExistence type="predicted"/>
<organism evidence="1 2">
    <name type="scientific">Irpex rosettiformis</name>
    <dbReference type="NCBI Taxonomy" id="378272"/>
    <lineage>
        <taxon>Eukaryota</taxon>
        <taxon>Fungi</taxon>
        <taxon>Dikarya</taxon>
        <taxon>Basidiomycota</taxon>
        <taxon>Agaricomycotina</taxon>
        <taxon>Agaricomycetes</taxon>
        <taxon>Polyporales</taxon>
        <taxon>Irpicaceae</taxon>
        <taxon>Irpex</taxon>
    </lineage>
</organism>
<name>A0ACB8TUA2_9APHY</name>
<gene>
    <name evidence="1" type="ORF">BDY19DRAFT_1020468</name>
</gene>
<evidence type="ECO:0000313" key="1">
    <source>
        <dbReference type="EMBL" id="KAI0085608.1"/>
    </source>
</evidence>
<dbReference type="EMBL" id="MU274929">
    <property type="protein sequence ID" value="KAI0085608.1"/>
    <property type="molecule type" value="Genomic_DNA"/>
</dbReference>
<dbReference type="Proteomes" id="UP001055072">
    <property type="component" value="Unassembled WGS sequence"/>
</dbReference>
<accession>A0ACB8TUA2</accession>
<sequence length="443" mass="50281">MPSSHPAPWDLTHPQQSPLPPPEDDEDFKAPYDDLIDQYAIPFSKNSQHKVYSVDAAAFGQGASSYSLDQKPSHISDKDLEGSTDHGHDWEYPPQKASQEKEVKKRNCLAALIPDSLACRLYLLTVLVETAIDLAIETDLLIRFHELDKSESANKDIVERKMPVYLTIFVFAHVFQFALAVDAVAARNTLQFLFLAMFNALFLVYAIIQINEIRTSLPQDSKGLSHIPINVLTTIIPVVISVAELVYCGLGWKIYTEFGWKVYKFLGADRRIKTMYAWYQIFLCLIKFDLFFWVGFSIQFIWLVLNNNDAEYYLTCAALPLSVIVLIEGHLAARYENKMMMWSFMAGCVAAMVYFVYKLVKVLRFKDTDKTISAVWETLTTFSVLAILLLLATFIIAGVLMRNFGRGLKDQISKNQAAGMQRGKSLYVHRGPMATHPNRMSIE</sequence>